<reference evidence="1" key="1">
    <citation type="submission" date="2020-12" db="EMBL/GenBank/DDBJ databases">
        <title>Comparative genomic insights into the epidemiology and virulence of plant pathogenic Pseudomonads from Turkey.</title>
        <authorList>
            <person name="Dillon M."/>
            <person name="Ruiz-Bedoya T."/>
            <person name="Bendalovic-Torma C."/>
            <person name="Guttman K.M."/>
            <person name="Kwak H."/>
            <person name="Middleton M.A."/>
            <person name="Wang P.W."/>
            <person name="Horuz S."/>
            <person name="Aysan Y."/>
            <person name="Guttman D.S."/>
        </authorList>
    </citation>
    <scope>NUCLEOTIDE SEQUENCE</scope>
    <source>
        <strain evidence="1">S5_IA_3a</strain>
    </source>
</reference>
<dbReference type="Proteomes" id="UP000645865">
    <property type="component" value="Unassembled WGS sequence"/>
</dbReference>
<dbReference type="EMBL" id="JAEILH010000016">
    <property type="protein sequence ID" value="MBI6624299.1"/>
    <property type="molecule type" value="Genomic_DNA"/>
</dbReference>
<protein>
    <submittedName>
        <fullName evidence="1">Uncharacterized protein</fullName>
    </submittedName>
</protein>
<name>A0A8I1E3P8_9PSED</name>
<dbReference type="RefSeq" id="WP_144000652.1">
    <property type="nucleotide sequence ID" value="NZ_JAEILH010000016.1"/>
</dbReference>
<gene>
    <name evidence="1" type="ORF">YA0853_11515</name>
</gene>
<organism evidence="1 2">
    <name type="scientific">Pseudomonas rhodesiae</name>
    <dbReference type="NCBI Taxonomy" id="76760"/>
    <lineage>
        <taxon>Bacteria</taxon>
        <taxon>Pseudomonadati</taxon>
        <taxon>Pseudomonadota</taxon>
        <taxon>Gammaproteobacteria</taxon>
        <taxon>Pseudomonadales</taxon>
        <taxon>Pseudomonadaceae</taxon>
        <taxon>Pseudomonas</taxon>
    </lineage>
</organism>
<evidence type="ECO:0000313" key="1">
    <source>
        <dbReference type="EMBL" id="MBI6624299.1"/>
    </source>
</evidence>
<sequence>MRKRNERIAYHGADHQQIAVSFNNPPGDNERLAMRNAYDDFRVTIKVGIEDTILNETVVRFHDGISVG</sequence>
<evidence type="ECO:0000313" key="2">
    <source>
        <dbReference type="Proteomes" id="UP000645865"/>
    </source>
</evidence>
<comment type="caution">
    <text evidence="1">The sequence shown here is derived from an EMBL/GenBank/DDBJ whole genome shotgun (WGS) entry which is preliminary data.</text>
</comment>
<proteinExistence type="predicted"/>
<accession>A0A8I1E3P8</accession>
<dbReference type="AlphaFoldDB" id="A0A8I1E3P8"/>